<dbReference type="InterPro" id="IPR051159">
    <property type="entry name" value="Hexapeptide_acetyltransf"/>
</dbReference>
<dbReference type="CDD" id="cd05825">
    <property type="entry name" value="LbH_wcaF_like"/>
    <property type="match status" value="1"/>
</dbReference>
<dbReference type="STRING" id="270918.APR42_01910"/>
<dbReference type="OrthoDB" id="9814490at2"/>
<accession>A0A0Q9ZND5</accession>
<dbReference type="PANTHER" id="PTHR23416:SF23">
    <property type="entry name" value="ACETYLTRANSFERASE C18B11.09C-RELATED"/>
    <property type="match status" value="1"/>
</dbReference>
<dbReference type="Gene3D" id="2.160.10.10">
    <property type="entry name" value="Hexapeptide repeat proteins"/>
    <property type="match status" value="1"/>
</dbReference>
<evidence type="ECO:0000313" key="5">
    <source>
        <dbReference type="Proteomes" id="UP000051643"/>
    </source>
</evidence>
<dbReference type="RefSeq" id="WP_057480466.1">
    <property type="nucleotide sequence ID" value="NZ_BMWR01000002.1"/>
</dbReference>
<dbReference type="Proteomes" id="UP000051643">
    <property type="component" value="Unassembled WGS sequence"/>
</dbReference>
<dbReference type="PANTHER" id="PTHR23416">
    <property type="entry name" value="SIALIC ACID SYNTHASE-RELATED"/>
    <property type="match status" value="1"/>
</dbReference>
<dbReference type="NCBIfam" id="NF007797">
    <property type="entry name" value="PRK10502.1"/>
    <property type="match status" value="1"/>
</dbReference>
<keyword evidence="5" id="KW-1185">Reference proteome</keyword>
<feature type="transmembrane region" description="Helical" evidence="3">
    <location>
        <begin position="20"/>
        <end position="39"/>
    </location>
</feature>
<keyword evidence="2 4" id="KW-0808">Transferase</keyword>
<dbReference type="SUPFAM" id="SSF51161">
    <property type="entry name" value="Trimeric LpxA-like enzymes"/>
    <property type="match status" value="1"/>
</dbReference>
<comment type="caution">
    <text evidence="4">The sequence shown here is derived from an EMBL/GenBank/DDBJ whole genome shotgun (WGS) entry which is preliminary data.</text>
</comment>
<reference evidence="4" key="1">
    <citation type="submission" date="2015-10" db="EMBL/GenBank/DDBJ databases">
        <title>Draft genome sequence of Salegentibacter mishustinae KCTC 12263.</title>
        <authorList>
            <person name="Lin W."/>
            <person name="Zheng Q."/>
        </authorList>
    </citation>
    <scope>NUCLEOTIDE SEQUENCE [LARGE SCALE GENOMIC DNA]</scope>
    <source>
        <strain evidence="4">KCTC 12263</strain>
    </source>
</reference>
<organism evidence="4 5">
    <name type="scientific">Salegentibacter mishustinae</name>
    <dbReference type="NCBI Taxonomy" id="270918"/>
    <lineage>
        <taxon>Bacteria</taxon>
        <taxon>Pseudomonadati</taxon>
        <taxon>Bacteroidota</taxon>
        <taxon>Flavobacteriia</taxon>
        <taxon>Flavobacteriales</taxon>
        <taxon>Flavobacteriaceae</taxon>
        <taxon>Salegentibacter</taxon>
    </lineage>
</organism>
<dbReference type="AlphaFoldDB" id="A0A0Q9ZND5"/>
<evidence type="ECO:0000313" key="4">
    <source>
        <dbReference type="EMBL" id="KRG30830.1"/>
    </source>
</evidence>
<proteinExistence type="inferred from homology"/>
<evidence type="ECO:0000256" key="2">
    <source>
        <dbReference type="ARBA" id="ARBA00022679"/>
    </source>
</evidence>
<dbReference type="EMBL" id="LKTP01000001">
    <property type="protein sequence ID" value="KRG30830.1"/>
    <property type="molecule type" value="Genomic_DNA"/>
</dbReference>
<evidence type="ECO:0000256" key="1">
    <source>
        <dbReference type="ARBA" id="ARBA00007274"/>
    </source>
</evidence>
<keyword evidence="3" id="KW-0472">Membrane</keyword>
<keyword evidence="3" id="KW-1133">Transmembrane helix</keyword>
<dbReference type="GO" id="GO:0005829">
    <property type="term" value="C:cytosol"/>
    <property type="evidence" value="ECO:0007669"/>
    <property type="project" value="TreeGrafter"/>
</dbReference>
<evidence type="ECO:0000256" key="3">
    <source>
        <dbReference type="SAM" id="Phobius"/>
    </source>
</evidence>
<sequence length="183" mass="20580">MKKTLLSSYDNKWYHPGSKFKIVLWYIINLITINSSIPIPSSAKRRLLILFGAQIGKKFTIKPQVQIKYPWKLIVGHNVWIGENVWIDNLGSTIIEDNVCISQGAMLLSGNHDYTKSSFDLIVKDIKLEEGSWVGAKSIVCPGVTMFSHSILAVGSVANKNLSSYSVYQGNPAIKIRERKIRE</sequence>
<name>A0A0Q9ZND5_9FLAO</name>
<protein>
    <submittedName>
        <fullName evidence="4">Acyl transferase</fullName>
    </submittedName>
</protein>
<comment type="similarity">
    <text evidence="1">Belongs to the transferase hexapeptide repeat family.</text>
</comment>
<dbReference type="InterPro" id="IPR011004">
    <property type="entry name" value="Trimer_LpxA-like_sf"/>
</dbReference>
<keyword evidence="3" id="KW-0812">Transmembrane</keyword>
<dbReference type="GO" id="GO:0008374">
    <property type="term" value="F:O-acyltransferase activity"/>
    <property type="evidence" value="ECO:0007669"/>
    <property type="project" value="TreeGrafter"/>
</dbReference>
<gene>
    <name evidence="4" type="ORF">APR42_01910</name>
</gene>